<dbReference type="PANTHER" id="PTHR41259">
    <property type="entry name" value="DOUBLE-STRAND BREAK REPAIR RAD50 ATPASE, PUTATIVE-RELATED"/>
    <property type="match status" value="1"/>
</dbReference>
<accession>A0A930H2K2</accession>
<dbReference type="AlphaFoldDB" id="A0A930H2K2"/>
<dbReference type="EMBL" id="JABZRB010000275">
    <property type="protein sequence ID" value="MBF1305812.1"/>
    <property type="molecule type" value="Genomic_DNA"/>
</dbReference>
<name>A0A930H2K2_9FIRM</name>
<dbReference type="Proteomes" id="UP000780721">
    <property type="component" value="Unassembled WGS sequence"/>
</dbReference>
<reference evidence="2" key="1">
    <citation type="submission" date="2020-04" db="EMBL/GenBank/DDBJ databases">
        <title>Deep metagenomics examines the oral microbiome during advanced dental caries in children, revealing novel taxa and co-occurrences with host molecules.</title>
        <authorList>
            <person name="Baker J.L."/>
            <person name="Morton J.T."/>
            <person name="Dinis M."/>
            <person name="Alvarez R."/>
            <person name="Tran N.C."/>
            <person name="Knight R."/>
            <person name="Edlund A."/>
        </authorList>
    </citation>
    <scope>NUCLEOTIDE SEQUENCE</scope>
    <source>
        <strain evidence="2">JCVI_48_bin.5</strain>
    </source>
</reference>
<dbReference type="Gene3D" id="3.40.50.300">
    <property type="entry name" value="P-loop containing nucleotide triphosphate hydrolases"/>
    <property type="match status" value="1"/>
</dbReference>
<evidence type="ECO:0000313" key="3">
    <source>
        <dbReference type="Proteomes" id="UP000780721"/>
    </source>
</evidence>
<dbReference type="Pfam" id="PF13514">
    <property type="entry name" value="AAA_27"/>
    <property type="match status" value="1"/>
</dbReference>
<feature type="non-terminal residue" evidence="2">
    <location>
        <position position="95"/>
    </location>
</feature>
<dbReference type="InterPro" id="IPR038734">
    <property type="entry name" value="YhaN_AAA"/>
</dbReference>
<feature type="domain" description="YhaN AAA" evidence="1">
    <location>
        <begin position="1"/>
        <end position="89"/>
    </location>
</feature>
<evidence type="ECO:0000313" key="2">
    <source>
        <dbReference type="EMBL" id="MBF1305812.1"/>
    </source>
</evidence>
<proteinExistence type="predicted"/>
<comment type="caution">
    <text evidence="2">The sequence shown here is derived from an EMBL/GenBank/DDBJ whole genome shotgun (WGS) entry which is preliminary data.</text>
</comment>
<organism evidence="2 3">
    <name type="scientific">Oribacterium sinus</name>
    <dbReference type="NCBI Taxonomy" id="237576"/>
    <lineage>
        <taxon>Bacteria</taxon>
        <taxon>Bacillati</taxon>
        <taxon>Bacillota</taxon>
        <taxon>Clostridia</taxon>
        <taxon>Lachnospirales</taxon>
        <taxon>Lachnospiraceae</taxon>
        <taxon>Oribacterium</taxon>
    </lineage>
</organism>
<dbReference type="InterPro" id="IPR027417">
    <property type="entry name" value="P-loop_NTPase"/>
</dbReference>
<protein>
    <submittedName>
        <fullName evidence="2">AAA family ATPase</fullName>
    </submittedName>
</protein>
<dbReference type="PANTHER" id="PTHR41259:SF1">
    <property type="entry name" value="DOUBLE-STRAND BREAK REPAIR RAD50 ATPASE, PUTATIVE-RELATED"/>
    <property type="match status" value="1"/>
</dbReference>
<sequence length="95" mass="10658">MILEKLYIDGFGKFSDYSLNFSPSIQILYGENEAGKSTIHAFIQAMLYGIPKGASKKEVFFQYRPFSKALGFGGSLTFSHQGKSYRVQRDFLQGG</sequence>
<evidence type="ECO:0000259" key="1">
    <source>
        <dbReference type="Pfam" id="PF13514"/>
    </source>
</evidence>
<gene>
    <name evidence="2" type="ORF">HXM91_08220</name>
</gene>
<dbReference type="SUPFAM" id="SSF52540">
    <property type="entry name" value="P-loop containing nucleoside triphosphate hydrolases"/>
    <property type="match status" value="1"/>
</dbReference>